<evidence type="ECO:0000313" key="3">
    <source>
        <dbReference type="Proteomes" id="UP000316621"/>
    </source>
</evidence>
<keyword evidence="3" id="KW-1185">Reference proteome</keyword>
<feature type="signal peptide" evidence="1">
    <location>
        <begin position="1"/>
        <end position="33"/>
    </location>
</feature>
<accession>A0A4Y7LHY3</accession>
<sequence length="101" mass="10711">MAKIALTFSPFFFGLLFLVLIAFISQQGGGVSGQSCAPGGNNIFAGKLTAYGCYGYCEGFCKSTAIPIGYTKPNLGVKSWSCSFVGPTYYSTPWLCVCCVD</sequence>
<evidence type="ECO:0000256" key="1">
    <source>
        <dbReference type="SAM" id="SignalP"/>
    </source>
</evidence>
<proteinExistence type="predicted"/>
<dbReference type="EMBL" id="CM010725">
    <property type="protein sequence ID" value="RZC84856.1"/>
    <property type="molecule type" value="Genomic_DNA"/>
</dbReference>
<protein>
    <recommendedName>
        <fullName evidence="4">Knottin scorpion toxin-like domain-containing protein</fullName>
    </recommendedName>
</protein>
<evidence type="ECO:0000313" key="2">
    <source>
        <dbReference type="EMBL" id="RZC84856.1"/>
    </source>
</evidence>
<dbReference type="AlphaFoldDB" id="A0A4Y7LHY3"/>
<keyword evidence="1" id="KW-0732">Signal</keyword>
<organism evidence="2 3">
    <name type="scientific">Papaver somniferum</name>
    <name type="common">Opium poppy</name>
    <dbReference type="NCBI Taxonomy" id="3469"/>
    <lineage>
        <taxon>Eukaryota</taxon>
        <taxon>Viridiplantae</taxon>
        <taxon>Streptophyta</taxon>
        <taxon>Embryophyta</taxon>
        <taxon>Tracheophyta</taxon>
        <taxon>Spermatophyta</taxon>
        <taxon>Magnoliopsida</taxon>
        <taxon>Ranunculales</taxon>
        <taxon>Papaveraceae</taxon>
        <taxon>Papaveroideae</taxon>
        <taxon>Papaver</taxon>
    </lineage>
</organism>
<feature type="chain" id="PRO_5021425027" description="Knottin scorpion toxin-like domain-containing protein" evidence="1">
    <location>
        <begin position="34"/>
        <end position="101"/>
    </location>
</feature>
<reference evidence="2 3" key="1">
    <citation type="journal article" date="2018" name="Science">
        <title>The opium poppy genome and morphinan production.</title>
        <authorList>
            <person name="Guo L."/>
            <person name="Winzer T."/>
            <person name="Yang X."/>
            <person name="Li Y."/>
            <person name="Ning Z."/>
            <person name="He Z."/>
            <person name="Teodor R."/>
            <person name="Lu Y."/>
            <person name="Bowser T.A."/>
            <person name="Graham I.A."/>
            <person name="Ye K."/>
        </authorList>
    </citation>
    <scope>NUCLEOTIDE SEQUENCE [LARGE SCALE GENOMIC DNA]</scope>
    <source>
        <strain evidence="3">cv. HN1</strain>
        <tissue evidence="2">Leaves</tissue>
    </source>
</reference>
<gene>
    <name evidence="2" type="ORF">C5167_047639</name>
</gene>
<evidence type="ECO:0008006" key="4">
    <source>
        <dbReference type="Google" id="ProtNLM"/>
    </source>
</evidence>
<name>A0A4Y7LHY3_PAPSO</name>
<dbReference type="Proteomes" id="UP000316621">
    <property type="component" value="Chromosome 11"/>
</dbReference>
<dbReference type="Gramene" id="RZC84856">
    <property type="protein sequence ID" value="RZC84856"/>
    <property type="gene ID" value="C5167_047639"/>
</dbReference>